<dbReference type="Proteomes" id="UP000293764">
    <property type="component" value="Unassembled WGS sequence"/>
</dbReference>
<keyword evidence="4 6" id="KW-1133">Transmembrane helix</keyword>
<gene>
    <name evidence="7" type="ORF">EUA98_16150</name>
</gene>
<dbReference type="PIRSF" id="PIRSF006060">
    <property type="entry name" value="AA_transporter"/>
    <property type="match status" value="1"/>
</dbReference>
<protein>
    <submittedName>
        <fullName evidence="7">APC family permease</fullName>
    </submittedName>
</protein>
<dbReference type="Pfam" id="PF13520">
    <property type="entry name" value="AA_permease_2"/>
    <property type="match status" value="1"/>
</dbReference>
<comment type="caution">
    <text evidence="7">The sequence shown here is derived from an EMBL/GenBank/DDBJ whole genome shotgun (WGS) entry which is preliminary data.</text>
</comment>
<evidence type="ECO:0000256" key="1">
    <source>
        <dbReference type="ARBA" id="ARBA00004651"/>
    </source>
</evidence>
<feature type="transmembrane region" description="Helical" evidence="6">
    <location>
        <begin position="234"/>
        <end position="261"/>
    </location>
</feature>
<feature type="transmembrane region" description="Helical" evidence="6">
    <location>
        <begin position="197"/>
        <end position="214"/>
    </location>
</feature>
<keyword evidence="2" id="KW-1003">Cell membrane</keyword>
<dbReference type="InterPro" id="IPR002293">
    <property type="entry name" value="AA/rel_permease1"/>
</dbReference>
<comment type="subcellular location">
    <subcellularLocation>
        <location evidence="1">Cell membrane</location>
        <topology evidence="1">Multi-pass membrane protein</topology>
    </subcellularLocation>
</comment>
<feature type="transmembrane region" description="Helical" evidence="6">
    <location>
        <begin position="98"/>
        <end position="123"/>
    </location>
</feature>
<feature type="transmembrane region" description="Helical" evidence="6">
    <location>
        <begin position="386"/>
        <end position="419"/>
    </location>
</feature>
<dbReference type="AlphaFoldDB" id="A0A4V1ZGW5"/>
<keyword evidence="5 6" id="KW-0472">Membrane</keyword>
<feature type="transmembrane region" description="Helical" evidence="6">
    <location>
        <begin position="51"/>
        <end position="71"/>
    </location>
</feature>
<reference evidence="7 8" key="1">
    <citation type="submission" date="2019-01" db="EMBL/GenBank/DDBJ databases">
        <title>Novel species of Cellulomonas.</title>
        <authorList>
            <person name="Liu Q."/>
            <person name="Xin Y.-H."/>
        </authorList>
    </citation>
    <scope>NUCLEOTIDE SEQUENCE [LARGE SCALE GENOMIC DNA]</scope>
    <source>
        <strain evidence="7 8">HLT2-17</strain>
    </source>
</reference>
<feature type="transmembrane region" description="Helical" evidence="6">
    <location>
        <begin position="23"/>
        <end position="45"/>
    </location>
</feature>
<evidence type="ECO:0000256" key="3">
    <source>
        <dbReference type="ARBA" id="ARBA00022692"/>
    </source>
</evidence>
<evidence type="ECO:0000256" key="6">
    <source>
        <dbReference type="SAM" id="Phobius"/>
    </source>
</evidence>
<proteinExistence type="predicted"/>
<accession>A0A4V1ZGW5</accession>
<feature type="transmembrane region" description="Helical" evidence="6">
    <location>
        <begin position="333"/>
        <end position="366"/>
    </location>
</feature>
<feature type="transmembrane region" description="Helical" evidence="6">
    <location>
        <begin position="129"/>
        <end position="148"/>
    </location>
</feature>
<keyword evidence="3 6" id="KW-0812">Transmembrane</keyword>
<dbReference type="RefSeq" id="WP_130103726.1">
    <property type="nucleotide sequence ID" value="NZ_SDWW01000046.1"/>
</dbReference>
<evidence type="ECO:0000256" key="4">
    <source>
        <dbReference type="ARBA" id="ARBA00022989"/>
    </source>
</evidence>
<dbReference type="Gene3D" id="1.20.1740.10">
    <property type="entry name" value="Amino acid/polyamine transporter I"/>
    <property type="match status" value="1"/>
</dbReference>
<feature type="transmembrane region" description="Helical" evidence="6">
    <location>
        <begin position="155"/>
        <end position="177"/>
    </location>
</feature>
<dbReference type="GO" id="GO:0005886">
    <property type="term" value="C:plasma membrane"/>
    <property type="evidence" value="ECO:0007669"/>
    <property type="project" value="UniProtKB-SubCell"/>
</dbReference>
<evidence type="ECO:0000313" key="7">
    <source>
        <dbReference type="EMBL" id="RYV49964.1"/>
    </source>
</evidence>
<feature type="transmembrane region" description="Helical" evidence="6">
    <location>
        <begin position="281"/>
        <end position="302"/>
    </location>
</feature>
<dbReference type="GO" id="GO:0022857">
    <property type="term" value="F:transmembrane transporter activity"/>
    <property type="evidence" value="ECO:0007669"/>
    <property type="project" value="InterPro"/>
</dbReference>
<dbReference type="PANTHER" id="PTHR42770:SF7">
    <property type="entry name" value="MEMBRANE PROTEIN"/>
    <property type="match status" value="1"/>
</dbReference>
<evidence type="ECO:0000313" key="8">
    <source>
        <dbReference type="Proteomes" id="UP000293764"/>
    </source>
</evidence>
<evidence type="ECO:0000256" key="5">
    <source>
        <dbReference type="ARBA" id="ARBA00023136"/>
    </source>
</evidence>
<name>A0A4V1ZGW5_9MICO</name>
<keyword evidence="8" id="KW-1185">Reference proteome</keyword>
<dbReference type="OrthoDB" id="259687at2"/>
<dbReference type="EMBL" id="SDWW01000046">
    <property type="protein sequence ID" value="RYV49964.1"/>
    <property type="molecule type" value="Genomic_DNA"/>
</dbReference>
<dbReference type="InterPro" id="IPR050367">
    <property type="entry name" value="APC_superfamily"/>
</dbReference>
<sequence>MTAGRPPRGASDPRVETGLVRRLGVVDAVVVGLGSMIGAGVFAAFAPAARAAGSGLLIGLGIAAVVAYCNAMSSARLAARYPQSGGTYVYGRERLGEFWGYLAGWGFVVGKTASCAAMALTFAAYAAPAHLRLVAVLAVVAITAVNYLGVQKSAWLARAIVVLTLVALTVVVVASLFGGQASPARLAPFPGASAYGVLQSAGLLFFAFAGYARIATLGEEVRDPARTIPRAIPIALGITLVVYTVVAVSALVAAGAEGLAASLSPLRAAVEVGTLNELAPVVQVGGAIAALGSLLALILGVSRTTFAMARDRHLPAALDVVHPRYRVPHRAELAVALVVIVLVATVDLRGAIGFSSFAVLTYYAIANAAALTLTAAEHRPPRWQPILGFVGCALLAFSLPIASVVAGTAMLLLGSLIWLLRRGRRP</sequence>
<evidence type="ECO:0000256" key="2">
    <source>
        <dbReference type="ARBA" id="ARBA00022475"/>
    </source>
</evidence>
<organism evidence="7 8">
    <name type="scientific">Pengzhenrongella frigida</name>
    <dbReference type="NCBI Taxonomy" id="1259133"/>
    <lineage>
        <taxon>Bacteria</taxon>
        <taxon>Bacillati</taxon>
        <taxon>Actinomycetota</taxon>
        <taxon>Actinomycetes</taxon>
        <taxon>Micrococcales</taxon>
        <taxon>Pengzhenrongella</taxon>
    </lineage>
</organism>
<dbReference type="PANTHER" id="PTHR42770">
    <property type="entry name" value="AMINO ACID TRANSPORTER-RELATED"/>
    <property type="match status" value="1"/>
</dbReference>